<evidence type="ECO:0000256" key="7">
    <source>
        <dbReference type="ARBA" id="ARBA00023010"/>
    </source>
</evidence>
<evidence type="ECO:0000256" key="8">
    <source>
        <dbReference type="ARBA" id="ARBA00023136"/>
    </source>
</evidence>
<dbReference type="eggNOG" id="COG0690">
    <property type="taxonomic scope" value="Bacteria"/>
</dbReference>
<dbReference type="Proteomes" id="UP000006443">
    <property type="component" value="Unassembled WGS sequence"/>
</dbReference>
<evidence type="ECO:0000256" key="3">
    <source>
        <dbReference type="ARBA" id="ARBA00022475"/>
    </source>
</evidence>
<evidence type="ECO:0000256" key="9">
    <source>
        <dbReference type="HAMAP-Rule" id="MF_00422"/>
    </source>
</evidence>
<dbReference type="GO" id="GO:0009306">
    <property type="term" value="P:protein secretion"/>
    <property type="evidence" value="ECO:0007669"/>
    <property type="project" value="UniProtKB-UniRule"/>
</dbReference>
<dbReference type="NCBIfam" id="TIGR00964">
    <property type="entry name" value="secE_bact"/>
    <property type="match status" value="1"/>
</dbReference>
<evidence type="ECO:0000256" key="5">
    <source>
        <dbReference type="ARBA" id="ARBA00022927"/>
    </source>
</evidence>
<evidence type="ECO:0000256" key="6">
    <source>
        <dbReference type="ARBA" id="ARBA00022989"/>
    </source>
</evidence>
<dbReference type="InterPro" id="IPR001901">
    <property type="entry name" value="Translocase_SecE/Sec61-g"/>
</dbReference>
<dbReference type="GO" id="GO:0008320">
    <property type="term" value="F:protein transmembrane transporter activity"/>
    <property type="evidence" value="ECO:0007669"/>
    <property type="project" value="UniProtKB-UniRule"/>
</dbReference>
<keyword evidence="3 9" id="KW-1003">Cell membrane</keyword>
<keyword evidence="7 9" id="KW-0811">Translocation</keyword>
<keyword evidence="5 9" id="KW-0653">Protein transport</keyword>
<proteinExistence type="inferred from homology"/>
<dbReference type="RefSeq" id="WP_008516355.1">
    <property type="nucleotide sequence ID" value="NZ_ACJM01000006.1"/>
</dbReference>
<name>C0GGC8_DETAL</name>
<dbReference type="GO" id="GO:0005886">
    <property type="term" value="C:plasma membrane"/>
    <property type="evidence" value="ECO:0007669"/>
    <property type="project" value="UniProtKB-SubCell"/>
</dbReference>
<comment type="function">
    <text evidence="9">Essential subunit of the Sec protein translocation channel SecYEG. Clamps together the 2 halves of SecY. May contact the channel plug during translocation.</text>
</comment>
<sequence length="64" mass="7367">MAANVKVLTKHIKDVKQELKKVHWPSRREVTLFTSIVLMAILVIGVFFWILDTGFTGMLQLILQ</sequence>
<dbReference type="EMBL" id="ACJM01000006">
    <property type="protein sequence ID" value="EEG77817.1"/>
    <property type="molecule type" value="Genomic_DNA"/>
</dbReference>
<keyword evidence="2 9" id="KW-0813">Transport</keyword>
<dbReference type="AlphaFoldDB" id="C0GGC8"/>
<evidence type="ECO:0000256" key="2">
    <source>
        <dbReference type="ARBA" id="ARBA00022448"/>
    </source>
</evidence>
<feature type="transmembrane region" description="Helical" evidence="9">
    <location>
        <begin position="30"/>
        <end position="51"/>
    </location>
</feature>
<evidence type="ECO:0000313" key="10">
    <source>
        <dbReference type="EMBL" id="EEG77817.1"/>
    </source>
</evidence>
<dbReference type="Pfam" id="PF00584">
    <property type="entry name" value="SecE"/>
    <property type="match status" value="1"/>
</dbReference>
<dbReference type="PANTHER" id="PTHR33910">
    <property type="entry name" value="PROTEIN TRANSLOCASE SUBUNIT SECE"/>
    <property type="match status" value="1"/>
</dbReference>
<accession>C0GGC8</accession>
<comment type="subcellular location">
    <subcellularLocation>
        <location evidence="9">Cell membrane</location>
        <topology evidence="9">Single-pass membrane protein</topology>
    </subcellularLocation>
    <subcellularLocation>
        <location evidence="1">Membrane</location>
    </subcellularLocation>
</comment>
<dbReference type="GO" id="GO:0043952">
    <property type="term" value="P:protein transport by the Sec complex"/>
    <property type="evidence" value="ECO:0007669"/>
    <property type="project" value="UniProtKB-UniRule"/>
</dbReference>
<evidence type="ECO:0000256" key="1">
    <source>
        <dbReference type="ARBA" id="ARBA00004370"/>
    </source>
</evidence>
<keyword evidence="11" id="KW-1185">Reference proteome</keyword>
<reference evidence="10 11" key="1">
    <citation type="submission" date="2009-02" db="EMBL/GenBank/DDBJ databases">
        <title>Sequencing of the draft genome and assembly of Dethiobacter alkaliphilus AHT 1.</title>
        <authorList>
            <consortium name="US DOE Joint Genome Institute (JGI-PGF)"/>
            <person name="Lucas S."/>
            <person name="Copeland A."/>
            <person name="Lapidus A."/>
            <person name="Glavina del Rio T."/>
            <person name="Dalin E."/>
            <person name="Tice H."/>
            <person name="Bruce D."/>
            <person name="Goodwin L."/>
            <person name="Pitluck S."/>
            <person name="Larimer F."/>
            <person name="Land M.L."/>
            <person name="Hauser L."/>
            <person name="Muyzer G."/>
        </authorList>
    </citation>
    <scope>NUCLEOTIDE SEQUENCE [LARGE SCALE GENOMIC DNA]</scope>
    <source>
        <strain evidence="10 11">AHT 1</strain>
    </source>
</reference>
<gene>
    <name evidence="9" type="primary">secE</name>
    <name evidence="10" type="ORF">DealDRAFT_1537</name>
</gene>
<comment type="subunit">
    <text evidence="9">Component of the Sec protein translocase complex. Heterotrimer consisting of SecY, SecE and SecG subunits. The heterotrimers can form oligomers, although 1 heterotrimer is thought to be able to translocate proteins. Interacts with the ribosome. Interacts with SecDF, and other proteins may be involved. Interacts with SecA.</text>
</comment>
<keyword evidence="8 9" id="KW-0472">Membrane</keyword>
<dbReference type="GO" id="GO:0065002">
    <property type="term" value="P:intracellular protein transmembrane transport"/>
    <property type="evidence" value="ECO:0007669"/>
    <property type="project" value="UniProtKB-UniRule"/>
</dbReference>
<dbReference type="PANTHER" id="PTHR33910:SF1">
    <property type="entry name" value="PROTEIN TRANSLOCASE SUBUNIT SECE"/>
    <property type="match status" value="1"/>
</dbReference>
<keyword evidence="6 9" id="KW-1133">Transmembrane helix</keyword>
<dbReference type="Gene3D" id="1.20.5.1030">
    <property type="entry name" value="Preprotein translocase secy subunit"/>
    <property type="match status" value="1"/>
</dbReference>
<comment type="caution">
    <text evidence="10">The sequence shown here is derived from an EMBL/GenBank/DDBJ whole genome shotgun (WGS) entry which is preliminary data.</text>
</comment>
<dbReference type="InterPro" id="IPR038379">
    <property type="entry name" value="SecE_sf"/>
</dbReference>
<evidence type="ECO:0000313" key="11">
    <source>
        <dbReference type="Proteomes" id="UP000006443"/>
    </source>
</evidence>
<evidence type="ECO:0000256" key="4">
    <source>
        <dbReference type="ARBA" id="ARBA00022692"/>
    </source>
</evidence>
<dbReference type="GO" id="GO:0006605">
    <property type="term" value="P:protein targeting"/>
    <property type="evidence" value="ECO:0007669"/>
    <property type="project" value="UniProtKB-UniRule"/>
</dbReference>
<organism evidence="10 11">
    <name type="scientific">Dethiobacter alkaliphilus AHT 1</name>
    <dbReference type="NCBI Taxonomy" id="555088"/>
    <lineage>
        <taxon>Bacteria</taxon>
        <taxon>Bacillati</taxon>
        <taxon>Bacillota</taxon>
        <taxon>Dethiobacteria</taxon>
        <taxon>Dethiobacterales</taxon>
        <taxon>Dethiobacteraceae</taxon>
        <taxon>Dethiobacter</taxon>
    </lineage>
</organism>
<dbReference type="STRING" id="555088.DealDRAFT_1537"/>
<dbReference type="HAMAP" id="MF_00422">
    <property type="entry name" value="SecE"/>
    <property type="match status" value="1"/>
</dbReference>
<comment type="similarity">
    <text evidence="9">Belongs to the SecE/SEC61-gamma family.</text>
</comment>
<dbReference type="OrthoDB" id="9799073at2"/>
<keyword evidence="4 9" id="KW-0812">Transmembrane</keyword>
<dbReference type="InterPro" id="IPR005807">
    <property type="entry name" value="SecE_bac"/>
</dbReference>
<protein>
    <recommendedName>
        <fullName evidence="9">Protein translocase subunit SecE</fullName>
    </recommendedName>
</protein>